<proteinExistence type="predicted"/>
<dbReference type="EMBL" id="BPUS01000002">
    <property type="protein sequence ID" value="GJH24737.1"/>
    <property type="molecule type" value="Genomic_DNA"/>
</dbReference>
<feature type="compositionally biased region" description="Basic and acidic residues" evidence="1">
    <location>
        <begin position="208"/>
        <end position="252"/>
    </location>
</feature>
<reference evidence="2" key="1">
    <citation type="submission" date="2022-09" db="EMBL/GenBank/DDBJ databases">
        <title>Isolation and characterization of 3-chlorobenzoate degrading bacteria from soils in Shizuoka.</title>
        <authorList>
            <person name="Ifat A."/>
            <person name="Ogawa N."/>
            <person name="Kimbara K."/>
            <person name="Moriuchi R."/>
            <person name="Dohra H."/>
            <person name="Shintani M."/>
        </authorList>
    </citation>
    <scope>NUCLEOTIDE SEQUENCE</scope>
    <source>
        <strain evidence="2">19CS4-2</strain>
    </source>
</reference>
<feature type="compositionally biased region" description="Basic and acidic residues" evidence="1">
    <location>
        <begin position="94"/>
        <end position="103"/>
    </location>
</feature>
<feature type="region of interest" description="Disordered" evidence="1">
    <location>
        <begin position="298"/>
        <end position="354"/>
    </location>
</feature>
<organism evidence="2 3">
    <name type="scientific">Caballeronia novacaledonica</name>
    <dbReference type="NCBI Taxonomy" id="1544861"/>
    <lineage>
        <taxon>Bacteria</taxon>
        <taxon>Pseudomonadati</taxon>
        <taxon>Pseudomonadota</taxon>
        <taxon>Betaproteobacteria</taxon>
        <taxon>Burkholderiales</taxon>
        <taxon>Burkholderiaceae</taxon>
        <taxon>Caballeronia</taxon>
    </lineage>
</organism>
<sequence>MYTPSGVSSAARDGAVPVDGGDISIDDQLPLRLRFRRADRRPHVYGQRGFIGRGRAVPDRAGERGRGGRRFFLRTRICIRFAIDGGIRRHAPHARREQDHVPAAEEEAERDAIGDRSRVVIGIRLIEKDCDGDFEHAACHREAPFSKADHASGDDLQGAIDEKERAEDERQHEVAVLAAEQHEQRRQAERRAFHITQLALAAHAGPCDGERGEALEQHHQREGHDGKVERTVERIGEDDAAERDAEQPERQHRAPSRAQIVDAEENHHEPNHRFLRLIIRCLVRDMRSHTLYKALTAKAARTGKPQTNARGRRAGTRQPRAVTSFTAPHASRLLRSPPRPAAASIRTRNGSHPG</sequence>
<dbReference type="AlphaFoldDB" id="A0AA37I7X3"/>
<evidence type="ECO:0000313" key="2">
    <source>
        <dbReference type="EMBL" id="GJH24737.1"/>
    </source>
</evidence>
<feature type="region of interest" description="Disordered" evidence="1">
    <location>
        <begin position="207"/>
        <end position="257"/>
    </location>
</feature>
<gene>
    <name evidence="2" type="ORF">CBA19CS42_09495</name>
</gene>
<dbReference type="Proteomes" id="UP001055111">
    <property type="component" value="Unassembled WGS sequence"/>
</dbReference>
<evidence type="ECO:0000313" key="3">
    <source>
        <dbReference type="Proteomes" id="UP001055111"/>
    </source>
</evidence>
<evidence type="ECO:0000256" key="1">
    <source>
        <dbReference type="SAM" id="MobiDB-lite"/>
    </source>
</evidence>
<comment type="caution">
    <text evidence="2">The sequence shown here is derived from an EMBL/GenBank/DDBJ whole genome shotgun (WGS) entry which is preliminary data.</text>
</comment>
<protein>
    <submittedName>
        <fullName evidence="2">Uncharacterized protein</fullName>
    </submittedName>
</protein>
<accession>A0AA37I7X3</accession>
<name>A0AA37I7X3_9BURK</name>
<feature type="region of interest" description="Disordered" evidence="1">
    <location>
        <begin position="91"/>
        <end position="110"/>
    </location>
</feature>